<evidence type="ECO:0000313" key="4">
    <source>
        <dbReference type="EMBL" id="CRK94065.1"/>
    </source>
</evidence>
<organism evidence="4 5">
    <name type="scientific">Clunio marinus</name>
    <dbReference type="NCBI Taxonomy" id="568069"/>
    <lineage>
        <taxon>Eukaryota</taxon>
        <taxon>Metazoa</taxon>
        <taxon>Ecdysozoa</taxon>
        <taxon>Arthropoda</taxon>
        <taxon>Hexapoda</taxon>
        <taxon>Insecta</taxon>
        <taxon>Pterygota</taxon>
        <taxon>Neoptera</taxon>
        <taxon>Endopterygota</taxon>
        <taxon>Diptera</taxon>
        <taxon>Nematocera</taxon>
        <taxon>Chironomoidea</taxon>
        <taxon>Chironomidae</taxon>
        <taxon>Clunio</taxon>
    </lineage>
</organism>
<evidence type="ECO:0000256" key="1">
    <source>
        <dbReference type="ARBA" id="ARBA00009003"/>
    </source>
</evidence>
<evidence type="ECO:0000256" key="2">
    <source>
        <dbReference type="ARBA" id="ARBA00022679"/>
    </source>
</evidence>
<dbReference type="EMBL" id="CVRI01000038">
    <property type="protein sequence ID" value="CRK94065.1"/>
    <property type="molecule type" value="Genomic_DNA"/>
</dbReference>
<feature type="domain" description="Alpha 1,4-glycosyltransferase" evidence="3">
    <location>
        <begin position="2"/>
        <end position="110"/>
    </location>
</feature>
<proteinExistence type="inferred from homology"/>
<accession>A0A1J1I6M6</accession>
<dbReference type="AlphaFoldDB" id="A0A1J1I6M6"/>
<dbReference type="Proteomes" id="UP000183832">
    <property type="component" value="Unassembled WGS sequence"/>
</dbReference>
<name>A0A1J1I6M6_9DIPT</name>
<reference evidence="4 5" key="1">
    <citation type="submission" date="2015-04" db="EMBL/GenBank/DDBJ databases">
        <authorList>
            <person name="Syromyatnikov M.Y."/>
            <person name="Popov V.N."/>
        </authorList>
    </citation>
    <scope>NUCLEOTIDE SEQUENCE [LARGE SCALE GENOMIC DNA]</scope>
</reference>
<dbReference type="PANTHER" id="PTHR12042:SF21">
    <property type="entry name" value="ALPHA1,4-GALACTOSYLTRANSFERASE 1-RELATED"/>
    <property type="match status" value="1"/>
</dbReference>
<evidence type="ECO:0000259" key="3">
    <source>
        <dbReference type="Pfam" id="PF04572"/>
    </source>
</evidence>
<evidence type="ECO:0000313" key="5">
    <source>
        <dbReference type="Proteomes" id="UP000183832"/>
    </source>
</evidence>
<dbReference type="InterPro" id="IPR051981">
    <property type="entry name" value="Glycosyltransf_32"/>
</dbReference>
<dbReference type="GO" id="GO:0016020">
    <property type="term" value="C:membrane"/>
    <property type="evidence" value="ECO:0007669"/>
    <property type="project" value="GOC"/>
</dbReference>
<keyword evidence="5" id="KW-1185">Reference proteome</keyword>
<dbReference type="OrthoDB" id="409543at2759"/>
<gene>
    <name evidence="4" type="ORF">CLUMA_CG007588</name>
</gene>
<dbReference type="Pfam" id="PF04572">
    <property type="entry name" value="Gb3_synth"/>
    <property type="match status" value="1"/>
</dbReference>
<dbReference type="GO" id="GO:0016758">
    <property type="term" value="F:hexosyltransferase activity"/>
    <property type="evidence" value="ECO:0007669"/>
    <property type="project" value="TreeGrafter"/>
</dbReference>
<dbReference type="PANTHER" id="PTHR12042">
    <property type="entry name" value="LACTOSYLCERAMIDE 4-ALPHA-GALACTOSYLTRANSFERASE ALPHA- 1,4-GALACTOSYLTRANSFERASE"/>
    <property type="match status" value="1"/>
</dbReference>
<sequence>MKNYNGTVWGKNGPLVVTNVARSLCEFPEKTIEKPFECSDITVLTQQNCYEIEFMDYKLLFSEDVEVMRNTLERLKPSYFVHSYHSLTNGIPLKADSKTAFNLHLGKFCFLKVCGKEKRETHFFNKVIDFLFPYLGKVEVYIYEEH</sequence>
<comment type="similarity">
    <text evidence="1">Belongs to the glycosyltransferase 32 family.</text>
</comment>
<protein>
    <submittedName>
        <fullName evidence="4">CLUMA_CG007588, isoform A</fullName>
    </submittedName>
</protein>
<dbReference type="InterPro" id="IPR007652">
    <property type="entry name" value="A1-4-GlycosylTfrase_dom"/>
</dbReference>
<dbReference type="GO" id="GO:0006688">
    <property type="term" value="P:glycosphingolipid biosynthetic process"/>
    <property type="evidence" value="ECO:0007669"/>
    <property type="project" value="TreeGrafter"/>
</dbReference>
<keyword evidence="2" id="KW-0808">Transferase</keyword>